<organism evidence="1 2">
    <name type="scientific">Stutzerimonas stutzeri (strain A1501)</name>
    <name type="common">Pseudomonas stutzeri</name>
    <dbReference type="NCBI Taxonomy" id="379731"/>
    <lineage>
        <taxon>Bacteria</taxon>
        <taxon>Pseudomonadati</taxon>
        <taxon>Pseudomonadota</taxon>
        <taxon>Gammaproteobacteria</taxon>
        <taxon>Pseudomonadales</taxon>
        <taxon>Pseudomonadaceae</taxon>
        <taxon>Stutzerimonas</taxon>
    </lineage>
</organism>
<dbReference type="EMBL" id="CP000304">
    <property type="protein sequence ID" value="ABP79872.1"/>
    <property type="molecule type" value="Genomic_DNA"/>
</dbReference>
<accession>A4VLM1</accession>
<reference evidence="1 2" key="1">
    <citation type="journal article" date="2008" name="Proc. Natl. Acad. Sci. U.S.A.">
        <title>Nitrogen fixation island and rhizosphere competence traits in the genome of root-associated Pseudomonas stutzeri A1501.</title>
        <authorList>
            <person name="Yan Y."/>
            <person name="Yang J."/>
            <person name="Dou Y."/>
            <person name="Chen M."/>
            <person name="Ping S."/>
            <person name="Peng J."/>
            <person name="Lu W."/>
            <person name="Zhang W."/>
            <person name="Yao Z."/>
            <person name="Li H."/>
            <person name="Liu W."/>
            <person name="He S."/>
            <person name="Geng L."/>
            <person name="Zhang X."/>
            <person name="Yang F."/>
            <person name="Yu H."/>
            <person name="Zhan Y."/>
            <person name="Li D."/>
            <person name="Lin Z."/>
            <person name="Wang Y."/>
            <person name="Elmerich C."/>
            <person name="Lin M."/>
            <person name="Jin Q."/>
        </authorList>
    </citation>
    <scope>NUCLEOTIDE SEQUENCE [LARGE SCALE GENOMIC DNA]</scope>
    <source>
        <strain evidence="1 2">A1501</strain>
    </source>
</reference>
<proteinExistence type="predicted"/>
<keyword evidence="2" id="KW-1185">Reference proteome</keyword>
<dbReference type="AlphaFoldDB" id="A4VLM1"/>
<gene>
    <name evidence="1" type="ordered locus">PST_2213</name>
</gene>
<evidence type="ECO:0000313" key="1">
    <source>
        <dbReference type="EMBL" id="ABP79872.1"/>
    </source>
</evidence>
<sequence>MGEPHGTILWHTLSSRHHGEAETHQLNDRAIRDRLSQPDFSVTWRKQPRSFCRKRFFPYFQRLKSAYRTTAGEPPALYLWLIAKPFKFFRTRM</sequence>
<dbReference type="Proteomes" id="UP000000233">
    <property type="component" value="Chromosome"/>
</dbReference>
<evidence type="ECO:0000313" key="2">
    <source>
        <dbReference type="Proteomes" id="UP000000233"/>
    </source>
</evidence>
<dbReference type="HOGENOM" id="CLU_2397406_0_0_6"/>
<dbReference type="KEGG" id="psa:PST_2213"/>
<name>A4VLM1_STUS1</name>
<protein>
    <submittedName>
        <fullName evidence="1">Uncharacterized protein</fullName>
    </submittedName>
</protein>